<organism evidence="1 2">
    <name type="scientific">Ancylostoma ceylanicum</name>
    <dbReference type="NCBI Taxonomy" id="53326"/>
    <lineage>
        <taxon>Eukaryota</taxon>
        <taxon>Metazoa</taxon>
        <taxon>Ecdysozoa</taxon>
        <taxon>Nematoda</taxon>
        <taxon>Chromadorea</taxon>
        <taxon>Rhabditida</taxon>
        <taxon>Rhabditina</taxon>
        <taxon>Rhabditomorpha</taxon>
        <taxon>Strongyloidea</taxon>
        <taxon>Ancylostomatidae</taxon>
        <taxon>Ancylostomatinae</taxon>
        <taxon>Ancylostoma</taxon>
    </lineage>
</organism>
<evidence type="ECO:0000313" key="2">
    <source>
        <dbReference type="Proteomes" id="UP000024635"/>
    </source>
</evidence>
<dbReference type="Proteomes" id="UP000024635">
    <property type="component" value="Unassembled WGS sequence"/>
</dbReference>
<evidence type="ECO:0000313" key="1">
    <source>
        <dbReference type="EMBL" id="EYC45750.1"/>
    </source>
</evidence>
<protein>
    <submittedName>
        <fullName evidence="1">Uncharacterized protein</fullName>
    </submittedName>
</protein>
<keyword evidence="2" id="KW-1185">Reference proteome</keyword>
<accession>A0A016X1F2</accession>
<gene>
    <name evidence="1" type="primary">Acey_s0417.g1091</name>
    <name evidence="1" type="ORF">Y032_0417g1091</name>
</gene>
<sequence length="120" mass="13250">MKAAQRLHTTTTLVSRWTQIVAANASSTGLRGLVSGRSKMSKKFSGVNDERGLVVDRKKAVKRWCDRSEEISKDSRLPIPQLPPTYGPIQPITVEETMTALERMNPDKATGPDDAAAELW</sequence>
<proteinExistence type="predicted"/>
<dbReference type="AlphaFoldDB" id="A0A016X1F2"/>
<comment type="caution">
    <text evidence="1">The sequence shown here is derived from an EMBL/GenBank/DDBJ whole genome shotgun (WGS) entry which is preliminary data.</text>
</comment>
<reference evidence="2" key="1">
    <citation type="journal article" date="2015" name="Nat. Genet.">
        <title>The genome and transcriptome of the zoonotic hookworm Ancylostoma ceylanicum identify infection-specific gene families.</title>
        <authorList>
            <person name="Schwarz E.M."/>
            <person name="Hu Y."/>
            <person name="Antoshechkin I."/>
            <person name="Miller M.M."/>
            <person name="Sternberg P.W."/>
            <person name="Aroian R.V."/>
        </authorList>
    </citation>
    <scope>NUCLEOTIDE SEQUENCE</scope>
    <source>
        <strain evidence="2">HY135</strain>
    </source>
</reference>
<name>A0A016X1F2_9BILA</name>
<dbReference type="OrthoDB" id="418748at2759"/>
<dbReference type="EMBL" id="JARK01000017">
    <property type="protein sequence ID" value="EYC45750.1"/>
    <property type="molecule type" value="Genomic_DNA"/>
</dbReference>